<accession>A0A346XX11</accession>
<gene>
    <name evidence="2" type="ORF">DVS28_a2073</name>
</gene>
<reference evidence="2 3" key="1">
    <citation type="submission" date="2018-09" db="EMBL/GenBank/DDBJ databases">
        <title>Complete genome sequence of Euzebya sp. DY32-46 isolated from seawater of Pacific Ocean.</title>
        <authorList>
            <person name="Xu L."/>
            <person name="Wu Y.-H."/>
            <person name="Xu X.-W."/>
        </authorList>
    </citation>
    <scope>NUCLEOTIDE SEQUENCE [LARGE SCALE GENOMIC DNA]</scope>
    <source>
        <strain evidence="2 3">DY32-46</strain>
    </source>
</reference>
<dbReference type="Pfam" id="PF04851">
    <property type="entry name" value="ResIII"/>
    <property type="match status" value="1"/>
</dbReference>
<dbReference type="GO" id="GO:0016787">
    <property type="term" value="F:hydrolase activity"/>
    <property type="evidence" value="ECO:0007669"/>
    <property type="project" value="InterPro"/>
</dbReference>
<proteinExistence type="predicted"/>
<dbReference type="GO" id="GO:0003677">
    <property type="term" value="F:DNA binding"/>
    <property type="evidence" value="ECO:0007669"/>
    <property type="project" value="InterPro"/>
</dbReference>
<organism evidence="2 3">
    <name type="scientific">Euzebya pacifica</name>
    <dbReference type="NCBI Taxonomy" id="1608957"/>
    <lineage>
        <taxon>Bacteria</taxon>
        <taxon>Bacillati</taxon>
        <taxon>Actinomycetota</taxon>
        <taxon>Nitriliruptoria</taxon>
        <taxon>Euzebyales</taxon>
    </lineage>
</organism>
<dbReference type="Gene3D" id="3.40.50.300">
    <property type="entry name" value="P-loop containing nucleotide triphosphate hydrolases"/>
    <property type="match status" value="2"/>
</dbReference>
<name>A0A346XX11_9ACTN</name>
<evidence type="ECO:0000259" key="1">
    <source>
        <dbReference type="Pfam" id="PF04851"/>
    </source>
</evidence>
<dbReference type="GO" id="GO:0005524">
    <property type="term" value="F:ATP binding"/>
    <property type="evidence" value="ECO:0007669"/>
    <property type="project" value="InterPro"/>
</dbReference>
<dbReference type="KEGG" id="euz:DVS28_a2073"/>
<dbReference type="OrthoDB" id="9804145at2"/>
<dbReference type="InterPro" id="IPR027417">
    <property type="entry name" value="P-loop_NTPase"/>
</dbReference>
<protein>
    <recommendedName>
        <fullName evidence="1">Helicase/UvrB N-terminal domain-containing protein</fullName>
    </recommendedName>
</protein>
<dbReference type="EMBL" id="CP031165">
    <property type="protein sequence ID" value="AXV06758.1"/>
    <property type="molecule type" value="Genomic_DNA"/>
</dbReference>
<sequence>MITLFPFQSQAAAEIASRYARFMADRPVVGTQKDPRPLPFYQALSSITASGKTAILAETIAQIEAGLPVKPVVMWLSRGKVVVEQTYKNLSPSGKYHHLIQDFDVRLLSQYKSSDVEAATRGLIYFATVGTFNQKDKEKGDRLIYRSDMDTAESSVWEALKQRLNSQQVRRPLIVVYDEGHNLSDQQMQLLLELEADAFIVASATLKKPPSGLNEILKSLDTAGWEGDQLIASIAASDVAASGLIKTDLVLGGYAAPMESAIDDLLQAFDAASVAGASAKPQIAPKAVYVSRTNVVEADHSRKDDPKRPFHQREAPPILIWRYLVEQKGITPDEIAVYANLKFDKLYPAPPEFVLYAGGDSDYEQFVKGGYRHVIFNQALQEGWDDPEVYFAYIDRSMGSPVKVEQVIGRLLRQPNAITQPNSRLNEARVFVRVDNEQVFKKVFEEVRGKLTKDAPSVQVSSYESRKARDRETVPPSRDMTIPQLFLDTSNVLELIQTAVDNFVDFRQDTVNTRADGSMVLVQQRVGGDAASTFEWVKRDSNSTVSARWLFQLRVMRQYPRVLEVTPSDDPKFDALVQLGSTAHKSVEALADACVRSYMDAVRLKVAKHNPFRVGEAVNIVDDKMPYPNSLHGGYSGLNSFERACAAELESAGVLWARNPSRTGYPIPLPSLGSSRNFYPDFLVWKNGDVFAIDTTGDHLMKEKSGRKLMSITSPPGVPSIHVCLISEGRWNPKVEKVGKEGYTVWGLQADGNIQAAHVDSMAVAVAQALTS</sequence>
<dbReference type="InterPro" id="IPR006935">
    <property type="entry name" value="Helicase/UvrB_N"/>
</dbReference>
<evidence type="ECO:0000313" key="3">
    <source>
        <dbReference type="Proteomes" id="UP000264006"/>
    </source>
</evidence>
<evidence type="ECO:0000313" key="2">
    <source>
        <dbReference type="EMBL" id="AXV06758.1"/>
    </source>
</evidence>
<dbReference type="RefSeq" id="WP_114591363.1">
    <property type="nucleotide sequence ID" value="NZ_CP031165.1"/>
</dbReference>
<keyword evidence="3" id="KW-1185">Reference proteome</keyword>
<dbReference type="Proteomes" id="UP000264006">
    <property type="component" value="Chromosome"/>
</dbReference>
<dbReference type="AlphaFoldDB" id="A0A346XX11"/>
<dbReference type="SUPFAM" id="SSF52540">
    <property type="entry name" value="P-loop containing nucleoside triphosphate hydrolases"/>
    <property type="match status" value="2"/>
</dbReference>
<feature type="domain" description="Helicase/UvrB N-terminal" evidence="1">
    <location>
        <begin position="5"/>
        <end position="207"/>
    </location>
</feature>